<evidence type="ECO:0000256" key="1">
    <source>
        <dbReference type="ARBA" id="ARBA00005495"/>
    </source>
</evidence>
<proteinExistence type="inferred from homology"/>
<reference evidence="7" key="1">
    <citation type="submission" date="2022-10" db="EMBL/GenBank/DDBJ databases">
        <title>Tapping the CABI collections for fungal endophytes: first genome assemblies for Collariella, Neodidymelliopsis, Ascochyta clinopodiicola, Didymella pomorum, Didymosphaeria variabile, Neocosmospora piperis and Neocucurbitaria cava.</title>
        <authorList>
            <person name="Hill R."/>
        </authorList>
    </citation>
    <scope>NUCLEOTIDE SEQUENCE</scope>
    <source>
        <strain evidence="7">IMI 356814</strain>
    </source>
</reference>
<dbReference type="InterPro" id="IPR006913">
    <property type="entry name" value="CENP-V/GFA"/>
</dbReference>
<dbReference type="Proteomes" id="UP001140560">
    <property type="component" value="Unassembled WGS sequence"/>
</dbReference>
<keyword evidence="2" id="KW-0479">Metal-binding</keyword>
<dbReference type="PROSITE" id="PS51257">
    <property type="entry name" value="PROKAR_LIPOPROTEIN"/>
    <property type="match status" value="1"/>
</dbReference>
<feature type="compositionally biased region" description="Acidic residues" evidence="5">
    <location>
        <begin position="187"/>
        <end position="199"/>
    </location>
</feature>
<gene>
    <name evidence="7" type="ORF">N0V83_001293</name>
</gene>
<feature type="domain" description="CENP-V/GFA" evidence="6">
    <location>
        <begin position="10"/>
        <end position="143"/>
    </location>
</feature>
<dbReference type="PANTHER" id="PTHR33337">
    <property type="entry name" value="GFA DOMAIN-CONTAINING PROTEIN"/>
    <property type="match status" value="1"/>
</dbReference>
<protein>
    <recommendedName>
        <fullName evidence="6">CENP-V/GFA domain-containing protein</fullName>
    </recommendedName>
</protein>
<feature type="compositionally biased region" description="Acidic residues" evidence="5">
    <location>
        <begin position="209"/>
        <end position="219"/>
    </location>
</feature>
<dbReference type="GO" id="GO:0046872">
    <property type="term" value="F:metal ion binding"/>
    <property type="evidence" value="ECO:0007669"/>
    <property type="project" value="UniProtKB-KW"/>
</dbReference>
<dbReference type="InterPro" id="IPR011057">
    <property type="entry name" value="Mss4-like_sf"/>
</dbReference>
<dbReference type="GO" id="GO:0016846">
    <property type="term" value="F:carbon-sulfur lyase activity"/>
    <property type="evidence" value="ECO:0007669"/>
    <property type="project" value="InterPro"/>
</dbReference>
<evidence type="ECO:0000256" key="3">
    <source>
        <dbReference type="ARBA" id="ARBA00022833"/>
    </source>
</evidence>
<evidence type="ECO:0000313" key="8">
    <source>
        <dbReference type="Proteomes" id="UP001140560"/>
    </source>
</evidence>
<dbReference type="OrthoDB" id="2212170at2759"/>
<dbReference type="Gene3D" id="3.90.1590.10">
    <property type="entry name" value="glutathione-dependent formaldehyde- activating enzyme (gfa)"/>
    <property type="match status" value="1"/>
</dbReference>
<organism evidence="7 8">
    <name type="scientific">Neocucurbitaria cava</name>
    <dbReference type="NCBI Taxonomy" id="798079"/>
    <lineage>
        <taxon>Eukaryota</taxon>
        <taxon>Fungi</taxon>
        <taxon>Dikarya</taxon>
        <taxon>Ascomycota</taxon>
        <taxon>Pezizomycotina</taxon>
        <taxon>Dothideomycetes</taxon>
        <taxon>Pleosporomycetidae</taxon>
        <taxon>Pleosporales</taxon>
        <taxon>Pleosporineae</taxon>
        <taxon>Cucurbitariaceae</taxon>
        <taxon>Neocucurbitaria</taxon>
    </lineage>
</organism>
<dbReference type="EMBL" id="JAPEUY010000002">
    <property type="protein sequence ID" value="KAJ4376013.1"/>
    <property type="molecule type" value="Genomic_DNA"/>
</dbReference>
<dbReference type="Pfam" id="PF04828">
    <property type="entry name" value="GFA"/>
    <property type="match status" value="1"/>
</dbReference>
<keyword evidence="4" id="KW-0456">Lyase</keyword>
<evidence type="ECO:0000256" key="2">
    <source>
        <dbReference type="ARBA" id="ARBA00022723"/>
    </source>
</evidence>
<dbReference type="SUPFAM" id="SSF51316">
    <property type="entry name" value="Mss4-like"/>
    <property type="match status" value="1"/>
</dbReference>
<dbReference type="PROSITE" id="PS51891">
    <property type="entry name" value="CENP_V_GFA"/>
    <property type="match status" value="1"/>
</dbReference>
<evidence type="ECO:0000259" key="6">
    <source>
        <dbReference type="PROSITE" id="PS51891"/>
    </source>
</evidence>
<comment type="caution">
    <text evidence="7">The sequence shown here is derived from an EMBL/GenBank/DDBJ whole genome shotgun (WGS) entry which is preliminary data.</text>
</comment>
<keyword evidence="3" id="KW-0862">Zinc</keyword>
<evidence type="ECO:0000256" key="4">
    <source>
        <dbReference type="ARBA" id="ARBA00023239"/>
    </source>
</evidence>
<name>A0A9W9CR30_9PLEO</name>
<dbReference type="AlphaFoldDB" id="A0A9W9CR30"/>
<evidence type="ECO:0000313" key="7">
    <source>
        <dbReference type="EMBL" id="KAJ4376013.1"/>
    </source>
</evidence>
<feature type="region of interest" description="Disordered" evidence="5">
    <location>
        <begin position="178"/>
        <end position="219"/>
    </location>
</feature>
<accession>A0A9W9CR30</accession>
<dbReference type="PANTHER" id="PTHR33337:SF33">
    <property type="entry name" value="CENP-V_GFA DOMAIN-CONTAINING PROTEIN"/>
    <property type="match status" value="1"/>
</dbReference>
<keyword evidence="8" id="KW-1185">Reference proteome</keyword>
<comment type="similarity">
    <text evidence="1">Belongs to the Gfa family.</text>
</comment>
<sequence>MSKPKPFPSITGSCACNTIRYRLLTSPLFCHACHCGDCQKYTGSAFGLFLNIETYNLSVISPTKPVVVIQEKKPGVKGRFLACPKCKTELWGNNVLGAAVCDLRVGTLDFPSLMEPDLHTFVESKVDWVRLPEGAKSTPKGYDYREVWPKSSLKRLEVAVARVAQATKEKQEKLATLLAKQRQENTSESDEVNVEETGGEGEKTPTAVEFEDNDVEDDEAFEKRFKETEKALQSRLEKLSLKLEEEELARKTGELAVGTA</sequence>
<evidence type="ECO:0000256" key="5">
    <source>
        <dbReference type="SAM" id="MobiDB-lite"/>
    </source>
</evidence>